<name>A0ABT0YBY8_9ACTN</name>
<proteinExistence type="predicted"/>
<comment type="caution">
    <text evidence="1">The sequence shown here is derived from an EMBL/GenBank/DDBJ whole genome shotgun (WGS) entry which is preliminary data.</text>
</comment>
<dbReference type="RefSeq" id="WP_251803261.1">
    <property type="nucleotide sequence ID" value="NZ_JAMQOL010000061.1"/>
</dbReference>
<dbReference type="Gene3D" id="3.10.450.50">
    <property type="match status" value="1"/>
</dbReference>
<dbReference type="Proteomes" id="UP001523216">
    <property type="component" value="Unassembled WGS sequence"/>
</dbReference>
<reference evidence="1 2" key="1">
    <citation type="submission" date="2022-06" db="EMBL/GenBank/DDBJ databases">
        <title>Actinoplanes abujensis sp. nov., isolated from Nigerian arid soil.</title>
        <authorList>
            <person name="Ding P."/>
        </authorList>
    </citation>
    <scope>NUCLEOTIDE SEQUENCE [LARGE SCALE GENOMIC DNA]</scope>
    <source>
        <strain evidence="2">TRM88002</strain>
    </source>
</reference>
<dbReference type="SUPFAM" id="SSF54427">
    <property type="entry name" value="NTF2-like"/>
    <property type="match status" value="1"/>
</dbReference>
<dbReference type="EMBL" id="JAMQOL010000061">
    <property type="protein sequence ID" value="MCM4083561.1"/>
    <property type="molecule type" value="Genomic_DNA"/>
</dbReference>
<accession>A0ABT0YBY8</accession>
<keyword evidence="2" id="KW-1185">Reference proteome</keyword>
<protein>
    <submittedName>
        <fullName evidence="1">Nuclear transport factor 2 family protein</fullName>
    </submittedName>
</protein>
<evidence type="ECO:0000313" key="2">
    <source>
        <dbReference type="Proteomes" id="UP001523216"/>
    </source>
</evidence>
<sequence length="121" mass="13194">MDTTASRGANLSWDELPTAITTYLPAHQEHATETAIGPFAADAVVTDEGQTYHGRAQIRGWLDKSAGEYTYTTEFAGASRDGGTGWDVIQHLEGDFPGGEVDLHYRFTLDGDHISRLVIEP</sequence>
<organism evidence="1 2">
    <name type="scientific">Paractinoplanes hotanensis</name>
    <dbReference type="NCBI Taxonomy" id="2906497"/>
    <lineage>
        <taxon>Bacteria</taxon>
        <taxon>Bacillati</taxon>
        <taxon>Actinomycetota</taxon>
        <taxon>Actinomycetes</taxon>
        <taxon>Micromonosporales</taxon>
        <taxon>Micromonosporaceae</taxon>
        <taxon>Paractinoplanes</taxon>
    </lineage>
</organism>
<gene>
    <name evidence="1" type="ORF">LXN57_39040</name>
</gene>
<dbReference type="InterPro" id="IPR032710">
    <property type="entry name" value="NTF2-like_dom_sf"/>
</dbReference>
<evidence type="ECO:0000313" key="1">
    <source>
        <dbReference type="EMBL" id="MCM4083561.1"/>
    </source>
</evidence>